<protein>
    <submittedName>
        <fullName evidence="1">Uncharacterized protein</fullName>
    </submittedName>
</protein>
<gene>
    <name evidence="1" type="ORF">BGP80_09830</name>
</gene>
<reference evidence="1 2" key="1">
    <citation type="submission" date="2016-08" db="EMBL/GenBank/DDBJ databases">
        <authorList>
            <person name="Seilhamer J.J."/>
        </authorList>
    </citation>
    <scope>NUCLEOTIDE SEQUENCE [LARGE SCALE GENOMIC DNA]</scope>
    <source>
        <strain evidence="1 2">KT-27</strain>
    </source>
</reference>
<dbReference type="Proteomes" id="UP000237194">
    <property type="component" value="Unassembled WGS sequence"/>
</dbReference>
<proteinExistence type="predicted"/>
<comment type="caution">
    <text evidence="1">The sequence shown here is derived from an EMBL/GenBank/DDBJ whole genome shotgun (WGS) entry which is preliminary data.</text>
</comment>
<accession>A0A2S3WBF2</accession>
<dbReference type="EMBL" id="MIND01000018">
    <property type="protein sequence ID" value="POF88250.1"/>
    <property type="molecule type" value="Genomic_DNA"/>
</dbReference>
<evidence type="ECO:0000313" key="2">
    <source>
        <dbReference type="Proteomes" id="UP000237194"/>
    </source>
</evidence>
<evidence type="ECO:0000313" key="1">
    <source>
        <dbReference type="EMBL" id="POF88250.1"/>
    </source>
</evidence>
<organism evidence="1 2">
    <name type="scientific">Pseudomonas putida</name>
    <name type="common">Arthrobacter siderocapsulatus</name>
    <dbReference type="NCBI Taxonomy" id="303"/>
    <lineage>
        <taxon>Bacteria</taxon>
        <taxon>Pseudomonadati</taxon>
        <taxon>Pseudomonadota</taxon>
        <taxon>Gammaproteobacteria</taxon>
        <taxon>Pseudomonadales</taxon>
        <taxon>Pseudomonadaceae</taxon>
        <taxon>Pseudomonas</taxon>
    </lineage>
</organism>
<dbReference type="AlphaFoldDB" id="A0A2S3WBF2"/>
<dbReference type="RefSeq" id="WP_103436452.1">
    <property type="nucleotide sequence ID" value="NZ_MIND01000018.1"/>
</dbReference>
<sequence length="158" mass="17913">MSNGLIDLEDEMYRLYLAFFPKGKAVKTGFDALPSRIVNLISQYPEETAHVLASGAYRLTRRVFSQPFTVKRHQPRSLIRLRPARTHVYTYQSQQDSALAIRHAIDKPADPEILQELACLTFKSINQPSLNIDVDSLRDSSESLAVAVHKLTRATRKC</sequence>
<reference evidence="1 2" key="2">
    <citation type="submission" date="2018-03" db="EMBL/GenBank/DDBJ databases">
        <title>Draft genome of Pseudomonas putida strain KT-27.</title>
        <authorList>
            <person name="Yoshizawa S."/>
            <person name="Khan N.H."/>
            <person name="Nishimura M."/>
            <person name="Chiura H.X."/>
            <person name="Ogura Y."/>
            <person name="Hayashi T."/>
            <person name="Kogure K."/>
        </authorList>
    </citation>
    <scope>NUCLEOTIDE SEQUENCE [LARGE SCALE GENOMIC DNA]</scope>
    <source>
        <strain evidence="1 2">KT-27</strain>
    </source>
</reference>
<name>A0A2S3WBF2_PSEPU</name>